<dbReference type="EMBL" id="KN821852">
    <property type="protein sequence ID" value="KIJ04415.1"/>
    <property type="molecule type" value="Genomic_DNA"/>
</dbReference>
<evidence type="ECO:0000313" key="2">
    <source>
        <dbReference type="EMBL" id="KIJ04415.1"/>
    </source>
</evidence>
<feature type="compositionally biased region" description="Pro residues" evidence="1">
    <location>
        <begin position="1"/>
        <end position="12"/>
    </location>
</feature>
<dbReference type="Proteomes" id="UP000053647">
    <property type="component" value="Unassembled WGS sequence"/>
</dbReference>
<dbReference type="OrthoDB" id="2690847at2759"/>
<organism evidence="2 3">
    <name type="scientific">Paxillus involutus ATCC 200175</name>
    <dbReference type="NCBI Taxonomy" id="664439"/>
    <lineage>
        <taxon>Eukaryota</taxon>
        <taxon>Fungi</taxon>
        <taxon>Dikarya</taxon>
        <taxon>Basidiomycota</taxon>
        <taxon>Agaricomycotina</taxon>
        <taxon>Agaricomycetes</taxon>
        <taxon>Agaricomycetidae</taxon>
        <taxon>Boletales</taxon>
        <taxon>Paxilineae</taxon>
        <taxon>Paxillaceae</taxon>
        <taxon>Paxillus</taxon>
    </lineage>
</organism>
<feature type="compositionally biased region" description="Low complexity" evidence="1">
    <location>
        <begin position="200"/>
        <end position="230"/>
    </location>
</feature>
<protein>
    <submittedName>
        <fullName evidence="2">Uncharacterized protein</fullName>
    </submittedName>
</protein>
<dbReference type="AlphaFoldDB" id="A0A0C9SSA7"/>
<feature type="compositionally biased region" description="Low complexity" evidence="1">
    <location>
        <begin position="176"/>
        <end position="193"/>
    </location>
</feature>
<gene>
    <name evidence="2" type="ORF">PAXINDRAFT_22297</name>
</gene>
<sequence length="432" mass="47209">MPPPAFDWPMPKPKQNKRRKEASQPTSSAMPAPSAPPQLSPIRTTPVPWPYHPQSLAAPPGGSAGPSFTSNGAAAMPPTYAPWNQGSETHPHQVMQWYEPYQRAHINQPPTYLQHAPQQRHDHTHQPWNYRLPTTTAAESQLSHAPFRGHSVSPAREFPPVQTFAMFRHYQLRTTSGSSPSGGSRPAAGRPSPVSQRTISNSSLGSSRGSTPFPGGPPTSSLSGPGRTGPVDYSDPPPATQPSLRSIPRSLRPAASDASSLDEPVSAGVRRPRDTSSDDPGNDLTCLSPRRIKRLKVHAKKLADDLQIPNKSLIEFIETGDLFLMLVDMKASLVKYELSNQTNQLQALQDTLSSKDFELGLHNRLLACLLSPNLTAYVTDTQCHIMDFIFEHLDVFKIPAGVFDDAELRSSLGRIVTRLLATICSQLKSQVN</sequence>
<accession>A0A0C9SSA7</accession>
<proteinExistence type="predicted"/>
<feature type="region of interest" description="Disordered" evidence="1">
    <location>
        <begin position="1"/>
        <end position="73"/>
    </location>
</feature>
<evidence type="ECO:0000313" key="3">
    <source>
        <dbReference type="Proteomes" id="UP000053647"/>
    </source>
</evidence>
<evidence type="ECO:0000256" key="1">
    <source>
        <dbReference type="SAM" id="MobiDB-lite"/>
    </source>
</evidence>
<keyword evidence="3" id="KW-1185">Reference proteome</keyword>
<dbReference type="HOGENOM" id="CLU_712837_0_0_1"/>
<reference evidence="2 3" key="1">
    <citation type="submission" date="2014-06" db="EMBL/GenBank/DDBJ databases">
        <authorList>
            <consortium name="DOE Joint Genome Institute"/>
            <person name="Kuo A."/>
            <person name="Kohler A."/>
            <person name="Nagy L.G."/>
            <person name="Floudas D."/>
            <person name="Copeland A."/>
            <person name="Barry K.W."/>
            <person name="Cichocki N."/>
            <person name="Veneault-Fourrey C."/>
            <person name="LaButti K."/>
            <person name="Lindquist E.A."/>
            <person name="Lipzen A."/>
            <person name="Lundell T."/>
            <person name="Morin E."/>
            <person name="Murat C."/>
            <person name="Sun H."/>
            <person name="Tunlid A."/>
            <person name="Henrissat B."/>
            <person name="Grigoriev I.V."/>
            <person name="Hibbett D.S."/>
            <person name="Martin F."/>
            <person name="Nordberg H.P."/>
            <person name="Cantor M.N."/>
            <person name="Hua S.X."/>
        </authorList>
    </citation>
    <scope>NUCLEOTIDE SEQUENCE [LARGE SCALE GENOMIC DNA]</scope>
    <source>
        <strain evidence="2 3">ATCC 200175</strain>
    </source>
</reference>
<feature type="compositionally biased region" description="Low complexity" evidence="1">
    <location>
        <begin position="23"/>
        <end position="32"/>
    </location>
</feature>
<reference evidence="3" key="2">
    <citation type="submission" date="2015-01" db="EMBL/GenBank/DDBJ databases">
        <title>Evolutionary Origins and Diversification of the Mycorrhizal Mutualists.</title>
        <authorList>
            <consortium name="DOE Joint Genome Institute"/>
            <consortium name="Mycorrhizal Genomics Consortium"/>
            <person name="Kohler A."/>
            <person name="Kuo A."/>
            <person name="Nagy L.G."/>
            <person name="Floudas D."/>
            <person name="Copeland A."/>
            <person name="Barry K.W."/>
            <person name="Cichocki N."/>
            <person name="Veneault-Fourrey C."/>
            <person name="LaButti K."/>
            <person name="Lindquist E.A."/>
            <person name="Lipzen A."/>
            <person name="Lundell T."/>
            <person name="Morin E."/>
            <person name="Murat C."/>
            <person name="Riley R."/>
            <person name="Ohm R."/>
            <person name="Sun H."/>
            <person name="Tunlid A."/>
            <person name="Henrissat B."/>
            <person name="Grigoriev I.V."/>
            <person name="Hibbett D.S."/>
            <person name="Martin F."/>
        </authorList>
    </citation>
    <scope>NUCLEOTIDE SEQUENCE [LARGE SCALE GENOMIC DNA]</scope>
    <source>
        <strain evidence="3">ATCC 200175</strain>
    </source>
</reference>
<name>A0A0C9SSA7_PAXIN</name>
<feature type="region of interest" description="Disordered" evidence="1">
    <location>
        <begin position="173"/>
        <end position="286"/>
    </location>
</feature>